<organism evidence="1">
    <name type="scientific">Ixodes ricinus</name>
    <name type="common">Common tick</name>
    <name type="synonym">Acarus ricinus</name>
    <dbReference type="NCBI Taxonomy" id="34613"/>
    <lineage>
        <taxon>Eukaryota</taxon>
        <taxon>Metazoa</taxon>
        <taxon>Ecdysozoa</taxon>
        <taxon>Arthropoda</taxon>
        <taxon>Chelicerata</taxon>
        <taxon>Arachnida</taxon>
        <taxon>Acari</taxon>
        <taxon>Parasitiformes</taxon>
        <taxon>Ixodida</taxon>
        <taxon>Ixodoidea</taxon>
        <taxon>Ixodidae</taxon>
        <taxon>Ixodinae</taxon>
        <taxon>Ixodes</taxon>
    </lineage>
</organism>
<dbReference type="GO" id="GO:0009982">
    <property type="term" value="F:pseudouridine synthase activity"/>
    <property type="evidence" value="ECO:0007669"/>
    <property type="project" value="InterPro"/>
</dbReference>
<dbReference type="GO" id="GO:0001522">
    <property type="term" value="P:pseudouridine synthesis"/>
    <property type="evidence" value="ECO:0007669"/>
    <property type="project" value="InterPro"/>
</dbReference>
<dbReference type="AlphaFoldDB" id="A0A147BEJ3"/>
<evidence type="ECO:0000313" key="1">
    <source>
        <dbReference type="EMBL" id="JAR89204.1"/>
    </source>
</evidence>
<dbReference type="InterPro" id="IPR020103">
    <property type="entry name" value="PsdUridine_synth_cat_dom_sf"/>
</dbReference>
<sequence>MSGLWAKLACNSASAYVAVCVKCRSCVRYAHAVKEKAHDAEAGEGGRRGKHVYKTLYPWGSKAEFVEQLKQTVCYNEDGLVVLSKPYGVPLTVDYTERGRAVSLTKRRLHVTGFGESPYSLEDALEGLSQHLNHKRLFCIKSAERYASGLTLLAADEGAAEKARRALLRAKPMLLPYITAWVIVKGYPTQETFRERVGMKFVPVDEEEKQAVIVRDFGSASVKKGTVKPVTVECRTLAKNPTLSVSLLEIATTSAQWHFFRAYSASKASCVLGDLSYASHVANVLGKPLLLSPGAAAASTPQSLPEAVCRRLEVAEGIRGHRMVPAMVHYRSLLLPHYRGKGEHLLLVDPGLPRHFAWTLDRLGLDSGQASSQAVE</sequence>
<dbReference type="SUPFAM" id="SSF55120">
    <property type="entry name" value="Pseudouridine synthase"/>
    <property type="match status" value="1"/>
</dbReference>
<dbReference type="GO" id="GO:0003723">
    <property type="term" value="F:RNA binding"/>
    <property type="evidence" value="ECO:0007669"/>
    <property type="project" value="InterPro"/>
</dbReference>
<proteinExistence type="predicted"/>
<dbReference type="Gene3D" id="3.30.2350.10">
    <property type="entry name" value="Pseudouridine synthase"/>
    <property type="match status" value="1"/>
</dbReference>
<protein>
    <submittedName>
        <fullName evidence="1">Uncharacterized protein</fullName>
    </submittedName>
</protein>
<dbReference type="EMBL" id="GEGO01006200">
    <property type="protein sequence ID" value="JAR89204.1"/>
    <property type="molecule type" value="Transcribed_RNA"/>
</dbReference>
<name>A0A147BEJ3_IXORI</name>
<accession>A0A147BEJ3</accession>
<reference evidence="1" key="1">
    <citation type="journal article" date="2018" name="PLoS Negl. Trop. Dis.">
        <title>Sialome diversity of ticks revealed by RNAseq of single tick salivary glands.</title>
        <authorList>
            <person name="Perner J."/>
            <person name="Kropackova S."/>
            <person name="Kopacek P."/>
            <person name="Ribeiro J.M."/>
        </authorList>
    </citation>
    <scope>NUCLEOTIDE SEQUENCE</scope>
    <source>
        <strain evidence="1">Siblings of single egg batch collected in Ceske Budejovice</strain>
        <tissue evidence="1">Salivary glands</tissue>
    </source>
</reference>